<protein>
    <recommendedName>
        <fullName evidence="3">DUF2218 domain-containing protein</fullName>
    </recommendedName>
</protein>
<keyword evidence="2" id="KW-1185">Reference proteome</keyword>
<comment type="caution">
    <text evidence="1">The sequence shown here is derived from an EMBL/GenBank/DDBJ whole genome shotgun (WGS) entry which is preliminary data.</text>
</comment>
<gene>
    <name evidence="1" type="ORF">CSC78_12060</name>
</gene>
<evidence type="ECO:0008006" key="3">
    <source>
        <dbReference type="Google" id="ProtNLM"/>
    </source>
</evidence>
<sequence>MNATSSVTVRPNDPAKLLRTLCNHWRHKFEIERPDDDHARIPFSEVGPADFAVDGDALVITLYQPEAEPRERLQGVIASHLRRFERNEDLAFEWRTA</sequence>
<organism evidence="1 2">
    <name type="scientific">Pseudoxanthomonas japonensis</name>
    <dbReference type="NCBI Taxonomy" id="69284"/>
    <lineage>
        <taxon>Bacteria</taxon>
        <taxon>Pseudomonadati</taxon>
        <taxon>Pseudomonadota</taxon>
        <taxon>Gammaproteobacteria</taxon>
        <taxon>Lysobacterales</taxon>
        <taxon>Lysobacteraceae</taxon>
        <taxon>Pseudoxanthomonas</taxon>
    </lineage>
</organism>
<dbReference type="InterPro" id="IPR014543">
    <property type="entry name" value="UCP028291"/>
</dbReference>
<dbReference type="Gene3D" id="3.30.310.50">
    <property type="entry name" value="Alpha-D-phosphohexomutase, C-terminal domain"/>
    <property type="match status" value="1"/>
</dbReference>
<dbReference type="Pfam" id="PF09981">
    <property type="entry name" value="DUF2218"/>
    <property type="match status" value="1"/>
</dbReference>
<proteinExistence type="predicted"/>
<dbReference type="Proteomes" id="UP000781710">
    <property type="component" value="Unassembled WGS sequence"/>
</dbReference>
<evidence type="ECO:0000313" key="1">
    <source>
        <dbReference type="EMBL" id="KAF1724592.1"/>
    </source>
</evidence>
<evidence type="ECO:0000313" key="2">
    <source>
        <dbReference type="Proteomes" id="UP000781710"/>
    </source>
</evidence>
<dbReference type="EMBL" id="PDWW01000016">
    <property type="protein sequence ID" value="KAF1724592.1"/>
    <property type="molecule type" value="Genomic_DNA"/>
</dbReference>
<name>A0ABQ6ZG80_9GAMM</name>
<dbReference type="RefSeq" id="WP_162338098.1">
    <property type="nucleotide sequence ID" value="NZ_JBHSRQ010000014.1"/>
</dbReference>
<accession>A0ABQ6ZG80</accession>
<reference evidence="1 2" key="1">
    <citation type="submission" date="2017-10" db="EMBL/GenBank/DDBJ databases">
        <title>Whole genome sequencing of members of genus Pseudoxanthomonas.</title>
        <authorList>
            <person name="Kumar S."/>
            <person name="Bansal K."/>
            <person name="Kaur A."/>
            <person name="Patil P."/>
            <person name="Sharma S."/>
            <person name="Patil P.B."/>
        </authorList>
    </citation>
    <scope>NUCLEOTIDE SEQUENCE [LARGE SCALE GENOMIC DNA]</scope>
    <source>
        <strain evidence="1 2">DSM 17109</strain>
    </source>
</reference>